<dbReference type="STRING" id="1071382.H2AWY1"/>
<dbReference type="FunFam" id="1.10.10.10:FF:000732">
    <property type="entry name" value="Forkhead protein"/>
    <property type="match status" value="1"/>
</dbReference>
<feature type="DNA-binding region" description="Fork-head" evidence="6">
    <location>
        <begin position="120"/>
        <end position="203"/>
    </location>
</feature>
<dbReference type="eggNOG" id="KOG2294">
    <property type="taxonomic scope" value="Eukaryota"/>
</dbReference>
<dbReference type="PANTHER" id="PTHR45881:SF1">
    <property type="entry name" value="FORK HEAD PROTEIN HOMOLOG 2"/>
    <property type="match status" value="1"/>
</dbReference>
<dbReference type="GeneID" id="13884349"/>
<sequence>MNNNIASFNMEVSSDPPFGDFGKKRSFEVFGLDYGESSGDTFITPPHSTIRKNKMNSKNKSKDYMSNSQPLSPTRSSPLAPIRAKKQKSEGSSRSNGNLSLDEILTSLEKRKLTGELNKKPPYSYAILICLAILQSPEGKLTLSQIYNWITTHFSFYRPKDSSWQNSIRHNLSLNEAFIKTEKSSDGKGHFWEVKPLSAPKFFKGEAGGYELIREKLSNIEQYFELNDQTVSDDGEDIEDPIDKSSPIFSSELKEESHMIVALPKIEVNDSITGNNRNSSITLNNIEETDENNNGNNNKNFDNLNLEPPYYMKRMNTLPAGVPDLTRDFFGIQDVKSSQNSKRYTCSFNTSFEELSPRPFRNETGSQLSNVSLNIENDILKTPDLKQSQFMEKTPSRLTQTPRDTDLHFRKWQTPSHLFEDIYSSPIFKAMGLSGSTTSGSKYLKTLSPRNTNDSDLLAGGVKSKLSCSGLFGVDVYSVWKRATENVKPSDETEANSSHTASKHSQSDENAN</sequence>
<dbReference type="RefSeq" id="XP_003958016.1">
    <property type="nucleotide sequence ID" value="XM_003957967.1"/>
</dbReference>
<evidence type="ECO:0000259" key="8">
    <source>
        <dbReference type="PROSITE" id="PS50039"/>
    </source>
</evidence>
<evidence type="ECO:0000256" key="3">
    <source>
        <dbReference type="ARBA" id="ARBA00023125"/>
    </source>
</evidence>
<comment type="subcellular location">
    <subcellularLocation>
        <location evidence="1 6">Nucleus</location>
    </subcellularLocation>
</comment>
<dbReference type="GO" id="GO:0000978">
    <property type="term" value="F:RNA polymerase II cis-regulatory region sequence-specific DNA binding"/>
    <property type="evidence" value="ECO:0007669"/>
    <property type="project" value="TreeGrafter"/>
</dbReference>
<keyword evidence="5 6" id="KW-0539">Nucleus</keyword>
<dbReference type="PANTHER" id="PTHR45881">
    <property type="entry name" value="CHECKPOINT SUPPRESSOR 1-LIKE, ISOFORM A-RELATED"/>
    <property type="match status" value="1"/>
</dbReference>
<dbReference type="InterPro" id="IPR018122">
    <property type="entry name" value="TF_fork_head_CS_1"/>
</dbReference>
<dbReference type="KEGG" id="kaf:KAFR_0F02850"/>
<keyword evidence="2" id="KW-0805">Transcription regulation</keyword>
<dbReference type="PROSITE" id="PS50039">
    <property type="entry name" value="FORK_HEAD_3"/>
    <property type="match status" value="1"/>
</dbReference>
<dbReference type="InParanoid" id="H2AWY1"/>
<evidence type="ECO:0000313" key="9">
    <source>
        <dbReference type="EMBL" id="CCF58881.1"/>
    </source>
</evidence>
<dbReference type="PROSITE" id="PS00657">
    <property type="entry name" value="FORK_HEAD_1"/>
    <property type="match status" value="1"/>
</dbReference>
<accession>H2AWY1</accession>
<evidence type="ECO:0000313" key="10">
    <source>
        <dbReference type="Proteomes" id="UP000005220"/>
    </source>
</evidence>
<dbReference type="InterPro" id="IPR030456">
    <property type="entry name" value="TF_fork_head_CS_2"/>
</dbReference>
<dbReference type="CDD" id="cd00059">
    <property type="entry name" value="FH_FOX"/>
    <property type="match status" value="1"/>
</dbReference>
<organism evidence="9 10">
    <name type="scientific">Kazachstania africana (strain ATCC 22294 / BCRC 22015 / CBS 2517 / CECT 1963 / NBRC 1671 / NRRL Y-8276)</name>
    <name type="common">Yeast</name>
    <name type="synonym">Kluyveromyces africanus</name>
    <dbReference type="NCBI Taxonomy" id="1071382"/>
    <lineage>
        <taxon>Eukaryota</taxon>
        <taxon>Fungi</taxon>
        <taxon>Dikarya</taxon>
        <taxon>Ascomycota</taxon>
        <taxon>Saccharomycotina</taxon>
        <taxon>Saccharomycetes</taxon>
        <taxon>Saccharomycetales</taxon>
        <taxon>Saccharomycetaceae</taxon>
        <taxon>Kazachstania</taxon>
    </lineage>
</organism>
<dbReference type="Gene3D" id="1.10.10.10">
    <property type="entry name" value="Winged helix-like DNA-binding domain superfamily/Winged helix DNA-binding domain"/>
    <property type="match status" value="1"/>
</dbReference>
<dbReference type="InterPro" id="IPR001766">
    <property type="entry name" value="Fork_head_dom"/>
</dbReference>
<gene>
    <name evidence="9" type="primary">KAFR0F02850</name>
    <name evidence="9" type="ORF">KAFR_0F02850</name>
</gene>
<dbReference type="SMART" id="SM00339">
    <property type="entry name" value="FH"/>
    <property type="match status" value="1"/>
</dbReference>
<keyword evidence="4" id="KW-0804">Transcription</keyword>
<dbReference type="InterPro" id="IPR036388">
    <property type="entry name" value="WH-like_DNA-bd_sf"/>
</dbReference>
<protein>
    <recommendedName>
        <fullName evidence="8">Fork-head domain-containing protein</fullName>
    </recommendedName>
</protein>
<dbReference type="GO" id="GO:0005634">
    <property type="term" value="C:nucleus"/>
    <property type="evidence" value="ECO:0007669"/>
    <property type="project" value="UniProtKB-SubCell"/>
</dbReference>
<dbReference type="AlphaFoldDB" id="H2AWY1"/>
<reference evidence="9 10" key="1">
    <citation type="journal article" date="2011" name="Proc. Natl. Acad. Sci. U.S.A.">
        <title>Evolutionary erosion of yeast sex chromosomes by mating-type switching accidents.</title>
        <authorList>
            <person name="Gordon J.L."/>
            <person name="Armisen D."/>
            <person name="Proux-Wera E."/>
            <person name="Oheigeartaigh S.S."/>
            <person name="Byrne K.P."/>
            <person name="Wolfe K.H."/>
        </authorList>
    </citation>
    <scope>NUCLEOTIDE SEQUENCE [LARGE SCALE GENOMIC DNA]</scope>
    <source>
        <strain evidence="10">ATCC 22294 / BCRC 22015 / CBS 2517 / CECT 1963 / NBRC 1671 / NRRL Y-8276</strain>
    </source>
</reference>
<feature type="compositionally biased region" description="Polar residues" evidence="7">
    <location>
        <begin position="495"/>
        <end position="512"/>
    </location>
</feature>
<dbReference type="EMBL" id="HE650826">
    <property type="protein sequence ID" value="CCF58881.1"/>
    <property type="molecule type" value="Genomic_DNA"/>
</dbReference>
<evidence type="ECO:0000256" key="6">
    <source>
        <dbReference type="PROSITE-ProRule" id="PRU00089"/>
    </source>
</evidence>
<keyword evidence="3 6" id="KW-0238">DNA-binding</keyword>
<dbReference type="FunCoup" id="H2AWY1">
    <property type="interactions" value="447"/>
</dbReference>
<feature type="region of interest" description="Disordered" evidence="7">
    <location>
        <begin position="486"/>
        <end position="512"/>
    </location>
</feature>
<evidence type="ECO:0000256" key="4">
    <source>
        <dbReference type="ARBA" id="ARBA00023163"/>
    </source>
</evidence>
<dbReference type="InterPro" id="IPR036390">
    <property type="entry name" value="WH_DNA-bd_sf"/>
</dbReference>
<dbReference type="HOGENOM" id="CLU_020432_0_0_1"/>
<dbReference type="GO" id="GO:0000981">
    <property type="term" value="F:DNA-binding transcription factor activity, RNA polymerase II-specific"/>
    <property type="evidence" value="ECO:0007669"/>
    <property type="project" value="TreeGrafter"/>
</dbReference>
<evidence type="ECO:0000256" key="5">
    <source>
        <dbReference type="ARBA" id="ARBA00023242"/>
    </source>
</evidence>
<keyword evidence="10" id="KW-1185">Reference proteome</keyword>
<dbReference type="Proteomes" id="UP000005220">
    <property type="component" value="Chromosome 6"/>
</dbReference>
<dbReference type="PROSITE" id="PS00658">
    <property type="entry name" value="FORK_HEAD_2"/>
    <property type="match status" value="1"/>
</dbReference>
<evidence type="ECO:0000256" key="2">
    <source>
        <dbReference type="ARBA" id="ARBA00023015"/>
    </source>
</evidence>
<evidence type="ECO:0000256" key="7">
    <source>
        <dbReference type="SAM" id="MobiDB-lite"/>
    </source>
</evidence>
<dbReference type="OrthoDB" id="5954824at2759"/>
<evidence type="ECO:0000256" key="1">
    <source>
        <dbReference type="ARBA" id="ARBA00004123"/>
    </source>
</evidence>
<name>H2AWY1_KAZAF</name>
<feature type="compositionally biased region" description="Basic residues" evidence="7">
    <location>
        <begin position="49"/>
        <end position="59"/>
    </location>
</feature>
<feature type="region of interest" description="Disordered" evidence="7">
    <location>
        <begin position="36"/>
        <end position="98"/>
    </location>
</feature>
<dbReference type="PRINTS" id="PR00053">
    <property type="entry name" value="FORKHEAD"/>
</dbReference>
<feature type="domain" description="Fork-head" evidence="8">
    <location>
        <begin position="120"/>
        <end position="203"/>
    </location>
</feature>
<dbReference type="Pfam" id="PF00250">
    <property type="entry name" value="Forkhead"/>
    <property type="match status" value="1"/>
</dbReference>
<dbReference type="SUPFAM" id="SSF46785">
    <property type="entry name" value="Winged helix' DNA-binding domain"/>
    <property type="match status" value="1"/>
</dbReference>
<proteinExistence type="predicted"/>